<evidence type="ECO:0000313" key="2">
    <source>
        <dbReference type="Proteomes" id="UP001266305"/>
    </source>
</evidence>
<dbReference type="EMBL" id="JASSZA010000011">
    <property type="protein sequence ID" value="KAK2097582.1"/>
    <property type="molecule type" value="Genomic_DNA"/>
</dbReference>
<dbReference type="Proteomes" id="UP001266305">
    <property type="component" value="Unassembled WGS sequence"/>
</dbReference>
<organism evidence="1 2">
    <name type="scientific">Saguinus oedipus</name>
    <name type="common">Cotton-top tamarin</name>
    <name type="synonym">Oedipomidas oedipus</name>
    <dbReference type="NCBI Taxonomy" id="9490"/>
    <lineage>
        <taxon>Eukaryota</taxon>
        <taxon>Metazoa</taxon>
        <taxon>Chordata</taxon>
        <taxon>Craniata</taxon>
        <taxon>Vertebrata</taxon>
        <taxon>Euteleostomi</taxon>
        <taxon>Mammalia</taxon>
        <taxon>Eutheria</taxon>
        <taxon>Euarchontoglires</taxon>
        <taxon>Primates</taxon>
        <taxon>Haplorrhini</taxon>
        <taxon>Platyrrhini</taxon>
        <taxon>Cebidae</taxon>
        <taxon>Callitrichinae</taxon>
        <taxon>Saguinus</taxon>
    </lineage>
</organism>
<gene>
    <name evidence="1" type="ORF">P7K49_023033</name>
</gene>
<keyword evidence="2" id="KW-1185">Reference proteome</keyword>
<sequence>MSGAMLNASTRNYSVVVTLPLLPWGDEPLDVAWVTSYLVEEKLLRPLRELSRANVPAEFYWLRRRLLQGPWECESCPGLCRPPPWEPPAPWAQQ</sequence>
<comment type="caution">
    <text evidence="1">The sequence shown here is derived from an EMBL/GenBank/DDBJ whole genome shotgun (WGS) entry which is preliminary data.</text>
</comment>
<evidence type="ECO:0000313" key="1">
    <source>
        <dbReference type="EMBL" id="KAK2097582.1"/>
    </source>
</evidence>
<reference evidence="1 2" key="1">
    <citation type="submission" date="2023-05" db="EMBL/GenBank/DDBJ databases">
        <title>B98-5 Cell Line De Novo Hybrid Assembly: An Optical Mapping Approach.</title>
        <authorList>
            <person name="Kananen K."/>
            <person name="Auerbach J.A."/>
            <person name="Kautto E."/>
            <person name="Blachly J.S."/>
        </authorList>
    </citation>
    <scope>NUCLEOTIDE SEQUENCE [LARGE SCALE GENOMIC DNA]</scope>
    <source>
        <strain evidence="1">B95-8</strain>
        <tissue evidence="1">Cell line</tissue>
    </source>
</reference>
<protein>
    <submittedName>
        <fullName evidence="1">Uncharacterized protein</fullName>
    </submittedName>
</protein>
<proteinExistence type="predicted"/>
<accession>A0ABQ9UMS0</accession>
<name>A0ABQ9UMS0_SAGOE</name>